<comment type="caution">
    <text evidence="3">The sequence shown here is derived from an EMBL/GenBank/DDBJ whole genome shotgun (WGS) entry which is preliminary data.</text>
</comment>
<keyword evidence="4" id="KW-1185">Reference proteome</keyword>
<dbReference type="PANTHER" id="PTHR33327">
    <property type="entry name" value="ENDONUCLEASE"/>
    <property type="match status" value="1"/>
</dbReference>
<dbReference type="Pfam" id="PF23055">
    <property type="entry name" value="DUF7041"/>
    <property type="match status" value="1"/>
</dbReference>
<dbReference type="Proteomes" id="UP001075354">
    <property type="component" value="Chromosome 6"/>
</dbReference>
<evidence type="ECO:0000313" key="3">
    <source>
        <dbReference type="EMBL" id="KAJ1526590.1"/>
    </source>
</evidence>
<organism evidence="3 4">
    <name type="scientific">Megalurothrips usitatus</name>
    <name type="common">bean blossom thrips</name>
    <dbReference type="NCBI Taxonomy" id="439358"/>
    <lineage>
        <taxon>Eukaryota</taxon>
        <taxon>Metazoa</taxon>
        <taxon>Ecdysozoa</taxon>
        <taxon>Arthropoda</taxon>
        <taxon>Hexapoda</taxon>
        <taxon>Insecta</taxon>
        <taxon>Pterygota</taxon>
        <taxon>Neoptera</taxon>
        <taxon>Paraneoptera</taxon>
        <taxon>Thysanoptera</taxon>
        <taxon>Terebrantia</taxon>
        <taxon>Thripoidea</taxon>
        <taxon>Thripidae</taxon>
        <taxon>Megalurothrips</taxon>
    </lineage>
</organism>
<name>A0AAV7XRX0_9NEOP</name>
<dbReference type="InterPro" id="IPR055469">
    <property type="entry name" value="DUF7041"/>
</dbReference>
<sequence length="258" mass="28116">MELLRHQLQERAAPPPPQQPPPLRTELPPFWADRPALWFAQADLLQAGLNEREKFTAVLRRLEATHVAVVEDVVLAPPEAPYTAVKNALVGRLTPTSQEQIRQLLNGEELGDRRPSQFLRHLRGLARHGGVGEGVLRELWAARLPPHVQCGLAAQAGMQLDQLAGVADAIMAIPTPSVFAAAAPPPTPAPAETPDLAEQVEELARQVAALRTRDGAGPRNSAPKKLTGLCYFHERFGKEARKCRQPCTWQGNAAGGRQ</sequence>
<reference evidence="3" key="1">
    <citation type="submission" date="2022-12" db="EMBL/GenBank/DDBJ databases">
        <title>Chromosome-level genome assembly of the bean flower thrips Megalurothrips usitatus.</title>
        <authorList>
            <person name="Ma L."/>
            <person name="Liu Q."/>
            <person name="Li H."/>
            <person name="Cai W."/>
        </authorList>
    </citation>
    <scope>NUCLEOTIDE SEQUENCE</scope>
    <source>
        <strain evidence="3">Cailab_2022a</strain>
    </source>
</reference>
<dbReference type="EMBL" id="JAPTSV010000006">
    <property type="protein sequence ID" value="KAJ1526590.1"/>
    <property type="molecule type" value="Genomic_DNA"/>
</dbReference>
<accession>A0AAV7XRX0</accession>
<gene>
    <name evidence="3" type="ORF">ONE63_008176</name>
</gene>
<evidence type="ECO:0000256" key="1">
    <source>
        <dbReference type="SAM" id="MobiDB-lite"/>
    </source>
</evidence>
<proteinExistence type="predicted"/>
<dbReference type="PANTHER" id="PTHR33327:SF3">
    <property type="entry name" value="RNA-DIRECTED DNA POLYMERASE"/>
    <property type="match status" value="1"/>
</dbReference>
<feature type="compositionally biased region" description="Pro residues" evidence="1">
    <location>
        <begin position="13"/>
        <end position="23"/>
    </location>
</feature>
<protein>
    <recommendedName>
        <fullName evidence="2">DUF7041 domain-containing protein</fullName>
    </recommendedName>
</protein>
<feature type="region of interest" description="Disordered" evidence="1">
    <location>
        <begin position="1"/>
        <end position="27"/>
    </location>
</feature>
<dbReference type="AlphaFoldDB" id="A0AAV7XRX0"/>
<evidence type="ECO:0000313" key="4">
    <source>
        <dbReference type="Proteomes" id="UP001075354"/>
    </source>
</evidence>
<feature type="domain" description="DUF7041" evidence="2">
    <location>
        <begin position="27"/>
        <end position="106"/>
    </location>
</feature>
<evidence type="ECO:0000259" key="2">
    <source>
        <dbReference type="Pfam" id="PF23055"/>
    </source>
</evidence>